<dbReference type="InterPro" id="IPR011990">
    <property type="entry name" value="TPR-like_helical_dom_sf"/>
</dbReference>
<protein>
    <recommendedName>
        <fullName evidence="3">TPR-like protein</fullName>
    </recommendedName>
</protein>
<keyword evidence="2" id="KW-1185">Reference proteome</keyword>
<dbReference type="Proteomes" id="UP000070544">
    <property type="component" value="Unassembled WGS sequence"/>
</dbReference>
<dbReference type="PANTHER" id="PTHR10098">
    <property type="entry name" value="RAPSYN-RELATED"/>
    <property type="match status" value="1"/>
</dbReference>
<dbReference type="EMBL" id="KQ965830">
    <property type="protein sequence ID" value="KXS10332.1"/>
    <property type="molecule type" value="Genomic_DNA"/>
</dbReference>
<dbReference type="SMART" id="SM00028">
    <property type="entry name" value="TPR"/>
    <property type="match status" value="4"/>
</dbReference>
<evidence type="ECO:0000313" key="1">
    <source>
        <dbReference type="EMBL" id="KXS10332.1"/>
    </source>
</evidence>
<reference evidence="1 2" key="1">
    <citation type="journal article" date="2015" name="Genome Biol. Evol.">
        <title>Phylogenomic analyses indicate that early fungi evolved digesting cell walls of algal ancestors of land plants.</title>
        <authorList>
            <person name="Chang Y."/>
            <person name="Wang S."/>
            <person name="Sekimoto S."/>
            <person name="Aerts A.L."/>
            <person name="Choi C."/>
            <person name="Clum A."/>
            <person name="LaButti K.M."/>
            <person name="Lindquist E.A."/>
            <person name="Yee Ngan C."/>
            <person name="Ohm R.A."/>
            <person name="Salamov A.A."/>
            <person name="Grigoriev I.V."/>
            <person name="Spatafora J.W."/>
            <person name="Berbee M.L."/>
        </authorList>
    </citation>
    <scope>NUCLEOTIDE SEQUENCE [LARGE SCALE GENOMIC DNA]</scope>
    <source>
        <strain evidence="1 2">JEL478</strain>
    </source>
</reference>
<sequence length="405" mass="45574">MPKAVFAIGRDRQPLPVPRSMVDRSTLVNIPKSTRSVIAKAEAAEVGGRYADAYASYFEVGELMLDTADYARAKKNLLKALDMAKKMKSLRHQTEANLHLSEAFRGMQKYVPALKHAQAARELAQRSRDFRKIAESWLKEGVVLLNHAEALQEDEGSASYYKSAITAFKEVLSLISSFEANVRDLYELDAEINIGICQKGLENFDEAETAFLRCIIMAKRLGKNEHVRLSQVSENMGILYLEHGKPLDALKNFQVAFDNVGLNDTESQASLKMNIAYCQRNLNKIDEALKSAKESREIAERSHLEESIELAQRFITEIETILTQDRELKRMEEELLRPGGAVNAHQALENRIRAAEMNMKADRPDKAVGHLKVAAGMIRKSKSPPPEEVHNWARVQAFLGECCFL</sequence>
<name>A0A139A0R4_GONPJ</name>
<dbReference type="SUPFAM" id="SSF48452">
    <property type="entry name" value="TPR-like"/>
    <property type="match status" value="2"/>
</dbReference>
<proteinExistence type="predicted"/>
<evidence type="ECO:0000313" key="2">
    <source>
        <dbReference type="Proteomes" id="UP000070544"/>
    </source>
</evidence>
<dbReference type="Pfam" id="PF13424">
    <property type="entry name" value="TPR_12"/>
    <property type="match status" value="1"/>
</dbReference>
<organism evidence="1 2">
    <name type="scientific">Gonapodya prolifera (strain JEL478)</name>
    <name type="common">Monoblepharis prolifera</name>
    <dbReference type="NCBI Taxonomy" id="1344416"/>
    <lineage>
        <taxon>Eukaryota</taxon>
        <taxon>Fungi</taxon>
        <taxon>Fungi incertae sedis</taxon>
        <taxon>Chytridiomycota</taxon>
        <taxon>Chytridiomycota incertae sedis</taxon>
        <taxon>Monoblepharidomycetes</taxon>
        <taxon>Monoblepharidales</taxon>
        <taxon>Gonapodyaceae</taxon>
        <taxon>Gonapodya</taxon>
    </lineage>
</organism>
<dbReference type="PANTHER" id="PTHR10098:SF108">
    <property type="entry name" value="TETRATRICOPEPTIDE REPEAT PROTEIN 28"/>
    <property type="match status" value="1"/>
</dbReference>
<dbReference type="AlphaFoldDB" id="A0A139A0R4"/>
<dbReference type="OrthoDB" id="10644553at2759"/>
<gene>
    <name evidence="1" type="ORF">M427DRAFT_182713</name>
</gene>
<evidence type="ECO:0008006" key="3">
    <source>
        <dbReference type="Google" id="ProtNLM"/>
    </source>
</evidence>
<accession>A0A139A0R4</accession>
<dbReference type="Gene3D" id="1.25.40.10">
    <property type="entry name" value="Tetratricopeptide repeat domain"/>
    <property type="match status" value="2"/>
</dbReference>
<dbReference type="InterPro" id="IPR019734">
    <property type="entry name" value="TPR_rpt"/>
</dbReference>